<evidence type="ECO:0000313" key="1">
    <source>
        <dbReference type="EMBL" id="ETW05441.1"/>
    </source>
</evidence>
<organism evidence="1">
    <name type="scientific">Aphanomyces invadans</name>
    <dbReference type="NCBI Taxonomy" id="157072"/>
    <lineage>
        <taxon>Eukaryota</taxon>
        <taxon>Sar</taxon>
        <taxon>Stramenopiles</taxon>
        <taxon>Oomycota</taxon>
        <taxon>Saprolegniomycetes</taxon>
        <taxon>Saprolegniales</taxon>
        <taxon>Verrucalvaceae</taxon>
        <taxon>Aphanomyces</taxon>
    </lineage>
</organism>
<protein>
    <recommendedName>
        <fullName evidence="2">Tyrosine-protein kinase ephrin type A/B receptor-like domain-containing protein</fullName>
    </recommendedName>
</protein>
<dbReference type="OrthoDB" id="185085at2759"/>
<dbReference type="VEuPathDB" id="FungiDB:H310_03206"/>
<dbReference type="EMBL" id="KI913956">
    <property type="protein sequence ID" value="ETW05441.1"/>
    <property type="molecule type" value="Genomic_DNA"/>
</dbReference>
<accession>A0A024UGC3</accession>
<dbReference type="GeneID" id="20080256"/>
<name>A0A024UGC3_9STRA</name>
<proteinExistence type="predicted"/>
<sequence>MWCTQGLKTKCPAGTFGSTEGLTTTACSGLCPTGYYCPLGSTDYSHFPCLDPSTYCPSGSSAPVGVSAANLPHGILLREGCSPSVPAWNIRFDNGPQLALVFRALCPRLDMSAGINFQPTAAVSCSTMNGNYVGSYSTNGQLCASCRPGFWCGVGSSSSTQNKCGGVSSYCPLGSSGPSTVQVGFYSTNANSNTNADFTTQIQCPVASTALIPQCPSTTIGPNSLL</sequence>
<reference evidence="1" key="1">
    <citation type="submission" date="2013-12" db="EMBL/GenBank/DDBJ databases">
        <title>The Genome Sequence of Aphanomyces invadans NJM9701.</title>
        <authorList>
            <consortium name="The Broad Institute Genomics Platform"/>
            <person name="Russ C."/>
            <person name="Tyler B."/>
            <person name="van West P."/>
            <person name="Dieguez-Uribeondo J."/>
            <person name="Young S.K."/>
            <person name="Zeng Q."/>
            <person name="Gargeya S."/>
            <person name="Fitzgerald M."/>
            <person name="Abouelleil A."/>
            <person name="Alvarado L."/>
            <person name="Chapman S.B."/>
            <person name="Gainer-Dewar J."/>
            <person name="Goldberg J."/>
            <person name="Griggs A."/>
            <person name="Gujja S."/>
            <person name="Hansen M."/>
            <person name="Howarth C."/>
            <person name="Imamovic A."/>
            <person name="Ireland A."/>
            <person name="Larimer J."/>
            <person name="McCowan C."/>
            <person name="Murphy C."/>
            <person name="Pearson M."/>
            <person name="Poon T.W."/>
            <person name="Priest M."/>
            <person name="Roberts A."/>
            <person name="Saif S."/>
            <person name="Shea T."/>
            <person name="Sykes S."/>
            <person name="Wortman J."/>
            <person name="Nusbaum C."/>
            <person name="Birren B."/>
        </authorList>
    </citation>
    <scope>NUCLEOTIDE SEQUENCE [LARGE SCALE GENOMIC DNA]</scope>
    <source>
        <strain evidence="1">NJM9701</strain>
    </source>
</reference>
<gene>
    <name evidence="1" type="ORF">H310_03206</name>
</gene>
<dbReference type="RefSeq" id="XP_008865218.1">
    <property type="nucleotide sequence ID" value="XM_008866996.1"/>
</dbReference>
<evidence type="ECO:0008006" key="2">
    <source>
        <dbReference type="Google" id="ProtNLM"/>
    </source>
</evidence>
<dbReference type="AlphaFoldDB" id="A0A024UGC3"/>